<feature type="compositionally biased region" description="Low complexity" evidence="1">
    <location>
        <begin position="16"/>
        <end position="29"/>
    </location>
</feature>
<comment type="caution">
    <text evidence="2">The sequence shown here is derived from an EMBL/GenBank/DDBJ whole genome shotgun (WGS) entry which is preliminary data.</text>
</comment>
<dbReference type="AlphaFoldDB" id="A0ABD3MFH5"/>
<protein>
    <submittedName>
        <fullName evidence="2">Uncharacterized protein</fullName>
    </submittedName>
</protein>
<evidence type="ECO:0000313" key="3">
    <source>
        <dbReference type="Proteomes" id="UP001530293"/>
    </source>
</evidence>
<feature type="compositionally biased region" description="Polar residues" evidence="1">
    <location>
        <begin position="1"/>
        <end position="12"/>
    </location>
</feature>
<feature type="compositionally biased region" description="Low complexity" evidence="1">
    <location>
        <begin position="250"/>
        <end position="267"/>
    </location>
</feature>
<feature type="compositionally biased region" description="Basic and acidic residues" evidence="1">
    <location>
        <begin position="285"/>
        <end position="329"/>
    </location>
</feature>
<gene>
    <name evidence="2" type="ORF">ACHAWU_001608</name>
</gene>
<feature type="compositionally biased region" description="Polar residues" evidence="1">
    <location>
        <begin position="64"/>
        <end position="78"/>
    </location>
</feature>
<dbReference type="EMBL" id="JALLBG020000131">
    <property type="protein sequence ID" value="KAL3762663.1"/>
    <property type="molecule type" value="Genomic_DNA"/>
</dbReference>
<sequence length="329" mass="35044">MTSNSSSPQNNARPMATTTAPATTSATTPQLRLSTSPKQASTGNGAGAKANAPTSILHRKKHVSPTNATATNKKNGQQTPPPPMISTANTTSFDISPLPVNHNPRVRFMSSGSVASTEASQVHLMAGAAGSVASSSAMSSVDPNHRDNVFDRVLNMVMAEEHERLSAMGMSRADPKSDAVKLASKKKKAVAATATTPPVVVVEAPRGGPALELDTSMDVEYHDRNDEGVPEERWTKLNDAAIASGMQNLSFDSSNSSHQGSDSSPSHSRLRRGINMMKGHQPTNEGKKMKKTDLKPDDWVDFDNKNNSEGSKRNEKSGTIRRVNDLASF</sequence>
<organism evidence="2 3">
    <name type="scientific">Discostella pseudostelligera</name>
    <dbReference type="NCBI Taxonomy" id="259834"/>
    <lineage>
        <taxon>Eukaryota</taxon>
        <taxon>Sar</taxon>
        <taxon>Stramenopiles</taxon>
        <taxon>Ochrophyta</taxon>
        <taxon>Bacillariophyta</taxon>
        <taxon>Coscinodiscophyceae</taxon>
        <taxon>Thalassiosirophycidae</taxon>
        <taxon>Stephanodiscales</taxon>
        <taxon>Stephanodiscaceae</taxon>
        <taxon>Discostella</taxon>
    </lineage>
</organism>
<evidence type="ECO:0000313" key="2">
    <source>
        <dbReference type="EMBL" id="KAL3762663.1"/>
    </source>
</evidence>
<feature type="region of interest" description="Disordered" evidence="1">
    <location>
        <begin position="249"/>
        <end position="329"/>
    </location>
</feature>
<name>A0ABD3MFH5_9STRA</name>
<keyword evidence="3" id="KW-1185">Reference proteome</keyword>
<accession>A0ABD3MFH5</accession>
<evidence type="ECO:0000256" key="1">
    <source>
        <dbReference type="SAM" id="MobiDB-lite"/>
    </source>
</evidence>
<proteinExistence type="predicted"/>
<feature type="region of interest" description="Disordered" evidence="1">
    <location>
        <begin position="1"/>
        <end position="98"/>
    </location>
</feature>
<feature type="compositionally biased region" description="Polar residues" evidence="1">
    <location>
        <begin position="30"/>
        <end position="43"/>
    </location>
</feature>
<reference evidence="2 3" key="1">
    <citation type="submission" date="2024-10" db="EMBL/GenBank/DDBJ databases">
        <title>Updated reference genomes for cyclostephanoid diatoms.</title>
        <authorList>
            <person name="Roberts W.R."/>
            <person name="Alverson A.J."/>
        </authorList>
    </citation>
    <scope>NUCLEOTIDE SEQUENCE [LARGE SCALE GENOMIC DNA]</scope>
    <source>
        <strain evidence="2 3">AJA232-27</strain>
    </source>
</reference>
<dbReference type="Proteomes" id="UP001530293">
    <property type="component" value="Unassembled WGS sequence"/>
</dbReference>